<gene>
    <name evidence="3" type="ORF">GSOID_T00012214001</name>
</gene>
<dbReference type="AlphaFoldDB" id="E4Y0A1"/>
<dbReference type="Proteomes" id="UP000001307">
    <property type="component" value="Unassembled WGS sequence"/>
</dbReference>
<accession>E4Y0A1</accession>
<evidence type="ECO:0000256" key="2">
    <source>
        <dbReference type="SAM" id="SignalP"/>
    </source>
</evidence>
<dbReference type="PROSITE" id="PS51257">
    <property type="entry name" value="PROKAR_LIPOPROTEIN"/>
    <property type="match status" value="1"/>
</dbReference>
<evidence type="ECO:0000313" key="4">
    <source>
        <dbReference type="Proteomes" id="UP000001307"/>
    </source>
</evidence>
<reference evidence="3" key="1">
    <citation type="journal article" date="2010" name="Science">
        <title>Plasticity of animal genome architecture unmasked by rapid evolution of a pelagic tunicate.</title>
        <authorList>
            <person name="Denoeud F."/>
            <person name="Henriet S."/>
            <person name="Mungpakdee S."/>
            <person name="Aury J.M."/>
            <person name="Da Silva C."/>
            <person name="Brinkmann H."/>
            <person name="Mikhaleva J."/>
            <person name="Olsen L.C."/>
            <person name="Jubin C."/>
            <person name="Canestro C."/>
            <person name="Bouquet J.M."/>
            <person name="Danks G."/>
            <person name="Poulain J."/>
            <person name="Campsteijn C."/>
            <person name="Adamski M."/>
            <person name="Cross I."/>
            <person name="Yadetie F."/>
            <person name="Muffato M."/>
            <person name="Louis A."/>
            <person name="Butcher S."/>
            <person name="Tsagkogeorga G."/>
            <person name="Konrad A."/>
            <person name="Singh S."/>
            <person name="Jensen M.F."/>
            <person name="Cong E.H."/>
            <person name="Eikeseth-Otteraa H."/>
            <person name="Noel B."/>
            <person name="Anthouard V."/>
            <person name="Porcel B.M."/>
            <person name="Kachouri-Lafond R."/>
            <person name="Nishino A."/>
            <person name="Ugolini M."/>
            <person name="Chourrout P."/>
            <person name="Nishida H."/>
            <person name="Aasland R."/>
            <person name="Huzurbazar S."/>
            <person name="Westhof E."/>
            <person name="Delsuc F."/>
            <person name="Lehrach H."/>
            <person name="Reinhardt R."/>
            <person name="Weissenbach J."/>
            <person name="Roy S.W."/>
            <person name="Artiguenave F."/>
            <person name="Postlethwait J.H."/>
            <person name="Manak J.R."/>
            <person name="Thompson E.M."/>
            <person name="Jaillon O."/>
            <person name="Du Pasquier L."/>
            <person name="Boudinot P."/>
            <person name="Liberles D.A."/>
            <person name="Volff J.N."/>
            <person name="Philippe H."/>
            <person name="Lenhard B."/>
            <person name="Roest Crollius H."/>
            <person name="Wincker P."/>
            <person name="Chourrout D."/>
        </authorList>
    </citation>
    <scope>NUCLEOTIDE SEQUENCE [LARGE SCALE GENOMIC DNA]</scope>
</reference>
<evidence type="ECO:0000256" key="1">
    <source>
        <dbReference type="SAM" id="MobiDB-lite"/>
    </source>
</evidence>
<feature type="region of interest" description="Disordered" evidence="1">
    <location>
        <begin position="25"/>
        <end position="91"/>
    </location>
</feature>
<evidence type="ECO:0000313" key="3">
    <source>
        <dbReference type="EMBL" id="CBY15313.1"/>
    </source>
</evidence>
<keyword evidence="4" id="KW-1185">Reference proteome</keyword>
<proteinExistence type="predicted"/>
<keyword evidence="2" id="KW-0732">Signal</keyword>
<protein>
    <submittedName>
        <fullName evidence="3">Uncharacterized protein</fullName>
    </submittedName>
</protein>
<feature type="signal peptide" evidence="2">
    <location>
        <begin position="1"/>
        <end position="15"/>
    </location>
</feature>
<sequence length="157" mass="18220">MKIAIFFALVTGSYACYSSNSRDQIEETDKIRPQLTPAIRPPVLVNPRPRAPQKKKSSKSKPDYDPKEVERQRVFSPEPSSRCEAPGAEGKPCSYTMNIGQDCEEKQWWSDNGWTIYRSKKSFKNRFLNFIFLKNYLKATKSAYVRQKIRVFLSAKR</sequence>
<organism evidence="3">
    <name type="scientific">Oikopleura dioica</name>
    <name type="common">Tunicate</name>
    <dbReference type="NCBI Taxonomy" id="34765"/>
    <lineage>
        <taxon>Eukaryota</taxon>
        <taxon>Metazoa</taxon>
        <taxon>Chordata</taxon>
        <taxon>Tunicata</taxon>
        <taxon>Appendicularia</taxon>
        <taxon>Copelata</taxon>
        <taxon>Oikopleuridae</taxon>
        <taxon>Oikopleura</taxon>
    </lineage>
</organism>
<name>E4Y0A1_OIKDI</name>
<dbReference type="EMBL" id="FN653473">
    <property type="protein sequence ID" value="CBY15313.1"/>
    <property type="molecule type" value="Genomic_DNA"/>
</dbReference>
<dbReference type="InParanoid" id="E4Y0A1"/>
<feature type="chain" id="PRO_5013017082" evidence="2">
    <location>
        <begin position="16"/>
        <end position="157"/>
    </location>
</feature>
<feature type="compositionally biased region" description="Basic and acidic residues" evidence="1">
    <location>
        <begin position="60"/>
        <end position="73"/>
    </location>
</feature>